<organism evidence="2 3">
    <name type="scientific">Candida tropicalis (strain ATCC MYA-3404 / T1)</name>
    <name type="common">Yeast</name>
    <dbReference type="NCBI Taxonomy" id="294747"/>
    <lineage>
        <taxon>Eukaryota</taxon>
        <taxon>Fungi</taxon>
        <taxon>Dikarya</taxon>
        <taxon>Ascomycota</taxon>
        <taxon>Saccharomycotina</taxon>
        <taxon>Pichiomycetes</taxon>
        <taxon>Debaryomycetaceae</taxon>
        <taxon>Candida/Lodderomyces clade</taxon>
        <taxon>Candida</taxon>
    </lineage>
</organism>
<feature type="compositionally biased region" description="Basic and acidic residues" evidence="1">
    <location>
        <begin position="47"/>
        <end position="57"/>
    </location>
</feature>
<reference evidence="2 3" key="1">
    <citation type="journal article" date="2009" name="Nature">
        <title>Evolution of pathogenicity and sexual reproduction in eight Candida genomes.</title>
        <authorList>
            <person name="Butler G."/>
            <person name="Rasmussen M.D."/>
            <person name="Lin M.F."/>
            <person name="Santos M.A."/>
            <person name="Sakthikumar S."/>
            <person name="Munro C.A."/>
            <person name="Rheinbay E."/>
            <person name="Grabherr M."/>
            <person name="Forche A."/>
            <person name="Reedy J.L."/>
            <person name="Agrafioti I."/>
            <person name="Arnaud M.B."/>
            <person name="Bates S."/>
            <person name="Brown A.J."/>
            <person name="Brunke S."/>
            <person name="Costanzo M.C."/>
            <person name="Fitzpatrick D.A."/>
            <person name="de Groot P.W."/>
            <person name="Harris D."/>
            <person name="Hoyer L.L."/>
            <person name="Hube B."/>
            <person name="Klis F.M."/>
            <person name="Kodira C."/>
            <person name="Lennard N."/>
            <person name="Logue M.E."/>
            <person name="Martin R."/>
            <person name="Neiman A.M."/>
            <person name="Nikolaou E."/>
            <person name="Quail M.A."/>
            <person name="Quinn J."/>
            <person name="Santos M.C."/>
            <person name="Schmitzberger F.F."/>
            <person name="Sherlock G."/>
            <person name="Shah P."/>
            <person name="Silverstein K.A."/>
            <person name="Skrzypek M.S."/>
            <person name="Soll D."/>
            <person name="Staggs R."/>
            <person name="Stansfield I."/>
            <person name="Stumpf M.P."/>
            <person name="Sudbery P.E."/>
            <person name="Srikantha T."/>
            <person name="Zeng Q."/>
            <person name="Berman J."/>
            <person name="Berriman M."/>
            <person name="Heitman J."/>
            <person name="Gow N.A."/>
            <person name="Lorenz M.C."/>
            <person name="Birren B.W."/>
            <person name="Kellis M."/>
            <person name="Cuomo C.A."/>
        </authorList>
    </citation>
    <scope>NUCLEOTIDE SEQUENCE [LARGE SCALE GENOMIC DNA]</scope>
    <source>
        <strain evidence="3">ATCC MYA-3404 / T1</strain>
    </source>
</reference>
<sequence>MVLKNSKWDKKAKYKYMKKHDILPKKNKNDNEENQGLSRPKWSSKKKTIDNQEKIILEDSEDEWDSDVDEALINHFYPQLSENEELTIEQKIKIKQQILTDIAQQQEQEENSDSHDETEEELDGIYLGSEENKHKEMKSESKEPAKFNLQEFMDNLEIKPKKNRKMLKNKMSDNFLEDYGLTSYKDLNRNQDDYNDLYIKKQQEKIKSSINYIPK</sequence>
<keyword evidence="3" id="KW-1185">Reference proteome</keyword>
<dbReference type="VEuPathDB" id="FungiDB:CTRG_00189"/>
<dbReference type="HOGENOM" id="CLU_1283106_0_0_1"/>
<dbReference type="EMBL" id="GG692395">
    <property type="protein sequence ID" value="EER35450.1"/>
    <property type="molecule type" value="Genomic_DNA"/>
</dbReference>
<feature type="compositionally biased region" description="Acidic residues" evidence="1">
    <location>
        <begin position="107"/>
        <end position="123"/>
    </location>
</feature>
<feature type="compositionally biased region" description="Basic and acidic residues" evidence="1">
    <location>
        <begin position="130"/>
        <end position="145"/>
    </location>
</feature>
<dbReference type="KEGG" id="ctp:CTRG_00189"/>
<accession>C5M2A0</accession>
<dbReference type="GeneID" id="8301898"/>
<dbReference type="AlphaFoldDB" id="C5M2A0"/>
<evidence type="ECO:0000256" key="1">
    <source>
        <dbReference type="SAM" id="MobiDB-lite"/>
    </source>
</evidence>
<feature type="region of interest" description="Disordered" evidence="1">
    <location>
        <begin position="19"/>
        <end position="62"/>
    </location>
</feature>
<dbReference type="RefSeq" id="XP_002545408.1">
    <property type="nucleotide sequence ID" value="XM_002545362.1"/>
</dbReference>
<feature type="region of interest" description="Disordered" evidence="1">
    <location>
        <begin position="103"/>
        <end position="145"/>
    </location>
</feature>
<feature type="compositionally biased region" description="Basic and acidic residues" evidence="1">
    <location>
        <begin position="19"/>
        <end position="31"/>
    </location>
</feature>
<evidence type="ECO:0000313" key="2">
    <source>
        <dbReference type="EMBL" id="EER35450.1"/>
    </source>
</evidence>
<dbReference type="eggNOG" id="ENOG502TCNY">
    <property type="taxonomic scope" value="Eukaryota"/>
</dbReference>
<dbReference type="Proteomes" id="UP000002037">
    <property type="component" value="Unassembled WGS sequence"/>
</dbReference>
<proteinExistence type="predicted"/>
<gene>
    <name evidence="2" type="ORF">CTRG_00189</name>
</gene>
<protein>
    <submittedName>
        <fullName evidence="2">Uncharacterized protein</fullName>
    </submittedName>
</protein>
<evidence type="ECO:0000313" key="3">
    <source>
        <dbReference type="Proteomes" id="UP000002037"/>
    </source>
</evidence>
<name>C5M2A0_CANTT</name>
<dbReference type="OrthoDB" id="4090091at2759"/>